<proteinExistence type="predicted"/>
<name>A0A6G1H0Q9_9PEZI</name>
<organism evidence="1 2">
    <name type="scientific">Aulographum hederae CBS 113979</name>
    <dbReference type="NCBI Taxonomy" id="1176131"/>
    <lineage>
        <taxon>Eukaryota</taxon>
        <taxon>Fungi</taxon>
        <taxon>Dikarya</taxon>
        <taxon>Ascomycota</taxon>
        <taxon>Pezizomycotina</taxon>
        <taxon>Dothideomycetes</taxon>
        <taxon>Pleosporomycetidae</taxon>
        <taxon>Aulographales</taxon>
        <taxon>Aulographaceae</taxon>
    </lineage>
</organism>
<gene>
    <name evidence="1" type="ORF">K402DRAFT_393414</name>
</gene>
<accession>A0A6G1H0Q9</accession>
<keyword evidence="2" id="KW-1185">Reference proteome</keyword>
<evidence type="ECO:0000313" key="2">
    <source>
        <dbReference type="Proteomes" id="UP000800041"/>
    </source>
</evidence>
<dbReference type="AlphaFoldDB" id="A0A6G1H0Q9"/>
<dbReference type="EMBL" id="ML977155">
    <property type="protein sequence ID" value="KAF1986791.1"/>
    <property type="molecule type" value="Genomic_DNA"/>
</dbReference>
<evidence type="ECO:0000313" key="1">
    <source>
        <dbReference type="EMBL" id="KAF1986791.1"/>
    </source>
</evidence>
<sequence length="72" mass="7975">MSLPQLAANLNPALDQADQHNLISLFTLVCLFLVPNPQGWMLDRVIRPYICQPASRNHSAGWAAEDSSRLST</sequence>
<reference evidence="1" key="1">
    <citation type="journal article" date="2020" name="Stud. Mycol.">
        <title>101 Dothideomycetes genomes: a test case for predicting lifestyles and emergence of pathogens.</title>
        <authorList>
            <person name="Haridas S."/>
            <person name="Albert R."/>
            <person name="Binder M."/>
            <person name="Bloem J."/>
            <person name="Labutti K."/>
            <person name="Salamov A."/>
            <person name="Andreopoulos B."/>
            <person name="Baker S."/>
            <person name="Barry K."/>
            <person name="Bills G."/>
            <person name="Bluhm B."/>
            <person name="Cannon C."/>
            <person name="Castanera R."/>
            <person name="Culley D."/>
            <person name="Daum C."/>
            <person name="Ezra D."/>
            <person name="Gonzalez J."/>
            <person name="Henrissat B."/>
            <person name="Kuo A."/>
            <person name="Liang C."/>
            <person name="Lipzen A."/>
            <person name="Lutzoni F."/>
            <person name="Magnuson J."/>
            <person name="Mondo S."/>
            <person name="Nolan M."/>
            <person name="Ohm R."/>
            <person name="Pangilinan J."/>
            <person name="Park H.-J."/>
            <person name="Ramirez L."/>
            <person name="Alfaro M."/>
            <person name="Sun H."/>
            <person name="Tritt A."/>
            <person name="Yoshinaga Y."/>
            <person name="Zwiers L.-H."/>
            <person name="Turgeon B."/>
            <person name="Goodwin S."/>
            <person name="Spatafora J."/>
            <person name="Crous P."/>
            <person name="Grigoriev I."/>
        </authorList>
    </citation>
    <scope>NUCLEOTIDE SEQUENCE</scope>
    <source>
        <strain evidence="1">CBS 113979</strain>
    </source>
</reference>
<dbReference type="Proteomes" id="UP000800041">
    <property type="component" value="Unassembled WGS sequence"/>
</dbReference>
<protein>
    <submittedName>
        <fullName evidence="1">Uncharacterized protein</fullName>
    </submittedName>
</protein>